<proteinExistence type="predicted"/>
<dbReference type="PANTHER" id="PTHR46585:SF1">
    <property type="entry name" value="CHROMO DOMAIN-CONTAINING PROTEIN"/>
    <property type="match status" value="1"/>
</dbReference>
<dbReference type="PANTHER" id="PTHR46585">
    <property type="entry name" value="INTEGRASE CORE DOMAIN CONTAINING PROTEIN"/>
    <property type="match status" value="1"/>
</dbReference>
<feature type="compositionally biased region" description="Basic and acidic residues" evidence="1">
    <location>
        <begin position="329"/>
        <end position="338"/>
    </location>
</feature>
<feature type="compositionally biased region" description="Polar residues" evidence="1">
    <location>
        <begin position="204"/>
        <end position="215"/>
    </location>
</feature>
<feature type="compositionally biased region" description="Basic and acidic residues" evidence="1">
    <location>
        <begin position="287"/>
        <end position="314"/>
    </location>
</feature>
<reference evidence="3" key="1">
    <citation type="submission" date="2016-11" db="UniProtKB">
        <authorList>
            <consortium name="WormBaseParasite"/>
        </authorList>
    </citation>
    <scope>IDENTIFICATION</scope>
</reference>
<name>A0A1I8BU95_MELHA</name>
<organism evidence="2 3">
    <name type="scientific">Meloidogyne hapla</name>
    <name type="common">Root-knot nematode worm</name>
    <dbReference type="NCBI Taxonomy" id="6305"/>
    <lineage>
        <taxon>Eukaryota</taxon>
        <taxon>Metazoa</taxon>
        <taxon>Ecdysozoa</taxon>
        <taxon>Nematoda</taxon>
        <taxon>Chromadorea</taxon>
        <taxon>Rhabditida</taxon>
        <taxon>Tylenchina</taxon>
        <taxon>Tylenchomorpha</taxon>
        <taxon>Tylenchoidea</taxon>
        <taxon>Meloidogynidae</taxon>
        <taxon>Meloidogyninae</taxon>
        <taxon>Meloidogyne</taxon>
    </lineage>
</organism>
<protein>
    <submittedName>
        <fullName evidence="3">Uncharacterized protein</fullName>
    </submittedName>
</protein>
<evidence type="ECO:0000313" key="3">
    <source>
        <dbReference type="WBParaSite" id="MhA1_Contig546.frz3.fgene2"/>
    </source>
</evidence>
<dbReference type="WBParaSite" id="MhA1_Contig546.frz3.fgene2">
    <property type="protein sequence ID" value="MhA1_Contig546.frz3.fgene2"/>
    <property type="gene ID" value="MhA1_Contig546.frz3.fgene2"/>
</dbReference>
<accession>A0A1I8BU95</accession>
<evidence type="ECO:0000313" key="2">
    <source>
        <dbReference type="Proteomes" id="UP000095281"/>
    </source>
</evidence>
<sequence length="488" mass="55881">MRPIDINFENAQEIWQKMYGRIFLNKNKNSISKLKKGDFVRMSVGKGTFDKGYIPNWGDEILEVDQVKDQSTPLLYKIKDDRGEKFKGSFYKHELTKVRKDDETEYRIEKVYRKRKRADGTIEMLVKFIVYPDKEWITESQLVLRVPIPKASHTKVEKLRDFLNSSLEHQSSAIDSVFTSKGLADRPTVLSPPKLDRKKRSAENNRPISPPQQLKVNKKEEKLQKINSPPKAQENINKGKELRNEGKPKGNEKIDKQIKSNSQNGLKSPPQNKKDEDYQKITSSPRPEVKELRNEKEKIGKQIEKISSDGETKKLAHPLSPPQSLSTSKSDETQIIREKKTPSSNNVLAILGLAESDDDTEIENNQTITVEEENFSNKSSRFSISKYEKKYKGGTKLLQNFAVYVKGLTENMIIGNSLSSLLRVVSVAGSNPGEYNEKIYDTPIYARVLPREINEIEIELRTMDNGRLVPFSYGTVLVVLIFKKVINF</sequence>
<dbReference type="Proteomes" id="UP000095281">
    <property type="component" value="Unplaced"/>
</dbReference>
<keyword evidence="2" id="KW-1185">Reference proteome</keyword>
<dbReference type="AlphaFoldDB" id="A0A1I8BU95"/>
<evidence type="ECO:0000256" key="1">
    <source>
        <dbReference type="SAM" id="MobiDB-lite"/>
    </source>
</evidence>
<feature type="compositionally biased region" description="Basic and acidic residues" evidence="1">
    <location>
        <begin position="237"/>
        <end position="258"/>
    </location>
</feature>
<feature type="region of interest" description="Disordered" evidence="1">
    <location>
        <begin position="184"/>
        <end position="338"/>
    </location>
</feature>
<feature type="compositionally biased region" description="Polar residues" evidence="1">
    <location>
        <begin position="259"/>
        <end position="271"/>
    </location>
</feature>